<evidence type="ECO:0000313" key="2">
    <source>
        <dbReference type="Proteomes" id="UP001313282"/>
    </source>
</evidence>
<dbReference type="Proteomes" id="UP001313282">
    <property type="component" value="Unassembled WGS sequence"/>
</dbReference>
<protein>
    <recommendedName>
        <fullName evidence="3">C2H2-type domain-containing protein</fullName>
    </recommendedName>
</protein>
<evidence type="ECO:0000313" key="1">
    <source>
        <dbReference type="EMBL" id="KAK6357159.1"/>
    </source>
</evidence>
<proteinExistence type="predicted"/>
<organism evidence="1 2">
    <name type="scientific">Orbilia javanica</name>
    <dbReference type="NCBI Taxonomy" id="47235"/>
    <lineage>
        <taxon>Eukaryota</taxon>
        <taxon>Fungi</taxon>
        <taxon>Dikarya</taxon>
        <taxon>Ascomycota</taxon>
        <taxon>Pezizomycotina</taxon>
        <taxon>Orbiliomycetes</taxon>
        <taxon>Orbiliales</taxon>
        <taxon>Orbiliaceae</taxon>
        <taxon>Orbilia</taxon>
    </lineage>
</organism>
<comment type="caution">
    <text evidence="1">The sequence shown here is derived from an EMBL/GenBank/DDBJ whole genome shotgun (WGS) entry which is preliminary data.</text>
</comment>
<gene>
    <name evidence="1" type="ORF">TWF718_001484</name>
</gene>
<reference evidence="1 2" key="1">
    <citation type="submission" date="2019-10" db="EMBL/GenBank/DDBJ databases">
        <authorList>
            <person name="Palmer J.M."/>
        </authorList>
    </citation>
    <scope>NUCLEOTIDE SEQUENCE [LARGE SCALE GENOMIC DNA]</scope>
    <source>
        <strain evidence="1 2">TWF718</strain>
    </source>
</reference>
<evidence type="ECO:0008006" key="3">
    <source>
        <dbReference type="Google" id="ProtNLM"/>
    </source>
</evidence>
<dbReference type="AlphaFoldDB" id="A0AAN8NDX2"/>
<sequence>MNPHRAPNAIVPYDNSGDGFAQYPMTEATDYSGYSKDQPEYYQQFNGENWDHCYNCRLVFSSFNEANNHFSNVCPGLWCERCQVTFKTPQAREDHFTQGCAHWLCGVCDFDGVTVDAQESHWKETKHRYECRGCTCWYERRYWDKHLRTYHACRRCHKHHDSAEQRRNHELEHTKEAGLLQCIGRCSREFATFGEMYVHLESGLCESSIENSDVLRCFAIHQGAEYLLVRDRKAILKKIFEGGELGINLFKCPGNGCEENFRYFSSFLKHGAGKKCAFAFKESGPDSMLVHMENNLFLDVVIPKIKKMAEDTNFGIQVLPLTPEHPRNRLGAIIPDTDALRPYFHTVVRCFHVCLKEIVLRPSNTVKKPGTLRVRIPKSFKRLLGALERNFHRATQAYMNGVTTAPHPHGDILIYYQATKKGEPAWKFLGDMHKVVQVLRVIYDFESPRYEKYY</sequence>
<keyword evidence="2" id="KW-1185">Reference proteome</keyword>
<name>A0AAN8NDX2_9PEZI</name>
<dbReference type="EMBL" id="JAVHNR010000001">
    <property type="protein sequence ID" value="KAK6357159.1"/>
    <property type="molecule type" value="Genomic_DNA"/>
</dbReference>
<accession>A0AAN8NDX2</accession>